<dbReference type="PRINTS" id="PR00081">
    <property type="entry name" value="GDHRDH"/>
</dbReference>
<dbReference type="PANTHER" id="PTHR48107">
    <property type="entry name" value="NADPH-DEPENDENT ALDEHYDE REDUCTASE-LIKE PROTEIN, CHLOROPLASTIC-RELATED"/>
    <property type="match status" value="1"/>
</dbReference>
<evidence type="ECO:0000313" key="5">
    <source>
        <dbReference type="Proteomes" id="UP000219182"/>
    </source>
</evidence>
<evidence type="ECO:0000259" key="3">
    <source>
        <dbReference type="SMART" id="SM00822"/>
    </source>
</evidence>
<reference evidence="4 5" key="1">
    <citation type="submission" date="2017-09" db="EMBL/GenBank/DDBJ databases">
        <title>Mesorhizobum sanjuanii sp. nov. isolated from nodules of Lotus tenuis in saline-alkaline lowlands of Flooding Pampa.</title>
        <authorList>
            <person name="Sannazzaro A.I."/>
            <person name="Torres Tejerizo G.A."/>
            <person name="Fontana F."/>
            <person name="Cumpa Velazquez L.M."/>
            <person name="Hansen L."/>
            <person name="Pistorio M."/>
            <person name="Estrella M.J."/>
        </authorList>
    </citation>
    <scope>NUCLEOTIDE SEQUENCE [LARGE SCALE GENOMIC DNA]</scope>
    <source>
        <strain evidence="4 5">BSA136</strain>
    </source>
</reference>
<name>A0A2A6F6I1_9HYPH</name>
<dbReference type="GO" id="GO:0016614">
    <property type="term" value="F:oxidoreductase activity, acting on CH-OH group of donors"/>
    <property type="evidence" value="ECO:0007669"/>
    <property type="project" value="UniProtKB-ARBA"/>
</dbReference>
<dbReference type="CDD" id="cd05362">
    <property type="entry name" value="THN_reductase-like_SDR_c"/>
    <property type="match status" value="1"/>
</dbReference>
<dbReference type="Gene3D" id="3.40.50.720">
    <property type="entry name" value="NAD(P)-binding Rossmann-like Domain"/>
    <property type="match status" value="1"/>
</dbReference>
<evidence type="ECO:0000313" key="4">
    <source>
        <dbReference type="EMBL" id="PDQ17315.1"/>
    </source>
</evidence>
<dbReference type="SMART" id="SM00822">
    <property type="entry name" value="PKS_KR"/>
    <property type="match status" value="1"/>
</dbReference>
<evidence type="ECO:0000256" key="2">
    <source>
        <dbReference type="ARBA" id="ARBA00023002"/>
    </source>
</evidence>
<dbReference type="EMBL" id="NWQG01000276">
    <property type="protein sequence ID" value="PDQ17315.1"/>
    <property type="molecule type" value="Genomic_DNA"/>
</dbReference>
<organism evidence="4 5">
    <name type="scientific">Mesorhizobium sanjuanii</name>
    <dbReference type="NCBI Taxonomy" id="2037900"/>
    <lineage>
        <taxon>Bacteria</taxon>
        <taxon>Pseudomonadati</taxon>
        <taxon>Pseudomonadota</taxon>
        <taxon>Alphaproteobacteria</taxon>
        <taxon>Hyphomicrobiales</taxon>
        <taxon>Phyllobacteriaceae</taxon>
        <taxon>Mesorhizobium</taxon>
    </lineage>
</organism>
<dbReference type="InterPro" id="IPR057326">
    <property type="entry name" value="KR_dom"/>
</dbReference>
<dbReference type="InterPro" id="IPR036291">
    <property type="entry name" value="NAD(P)-bd_dom_sf"/>
</dbReference>
<keyword evidence="5" id="KW-1185">Reference proteome</keyword>
<dbReference type="PROSITE" id="PS00061">
    <property type="entry name" value="ADH_SHORT"/>
    <property type="match status" value="1"/>
</dbReference>
<feature type="domain" description="Ketoreductase" evidence="3">
    <location>
        <begin position="7"/>
        <end position="190"/>
    </location>
</feature>
<dbReference type="RefSeq" id="WP_097577331.1">
    <property type="nucleotide sequence ID" value="NZ_NWQG01000276.1"/>
</dbReference>
<dbReference type="AlphaFoldDB" id="A0A2A6F6I1"/>
<gene>
    <name evidence="4" type="ORF">CN311_30705</name>
</gene>
<evidence type="ECO:0000256" key="1">
    <source>
        <dbReference type="ARBA" id="ARBA00006484"/>
    </source>
</evidence>
<comment type="similarity">
    <text evidence="1">Belongs to the short-chain dehydrogenases/reductases (SDR) family.</text>
</comment>
<accession>A0A2A6F6I1</accession>
<dbReference type="PRINTS" id="PR00080">
    <property type="entry name" value="SDRFAMILY"/>
</dbReference>
<dbReference type="InterPro" id="IPR020904">
    <property type="entry name" value="Sc_DH/Rdtase_CS"/>
</dbReference>
<keyword evidence="2" id="KW-0560">Oxidoreductase</keyword>
<comment type="caution">
    <text evidence="4">The sequence shown here is derived from an EMBL/GenBank/DDBJ whole genome shotgun (WGS) entry which is preliminary data.</text>
</comment>
<dbReference type="SUPFAM" id="SSF51735">
    <property type="entry name" value="NAD(P)-binding Rossmann-fold domains"/>
    <property type="match status" value="1"/>
</dbReference>
<protein>
    <submittedName>
        <fullName evidence="4">3-ketoacyl-ACP reductase</fullName>
    </submittedName>
</protein>
<dbReference type="Proteomes" id="UP000219182">
    <property type="component" value="Unassembled WGS sequence"/>
</dbReference>
<dbReference type="InterPro" id="IPR002347">
    <property type="entry name" value="SDR_fam"/>
</dbReference>
<dbReference type="FunFam" id="3.40.50.720:FF:000084">
    <property type="entry name" value="Short-chain dehydrogenase reductase"/>
    <property type="match status" value="1"/>
</dbReference>
<dbReference type="Pfam" id="PF13561">
    <property type="entry name" value="adh_short_C2"/>
    <property type="match status" value="1"/>
</dbReference>
<dbReference type="PANTHER" id="PTHR48107:SF7">
    <property type="entry name" value="RE15974P"/>
    <property type="match status" value="1"/>
</dbReference>
<proteinExistence type="inferred from homology"/>
<sequence>MTRQNEKVALVTGASKGIGAEIARRLARDGFSVAVNYARGAEAAEGVVREIEAAGGAAVAVQADVGDPKGVARLFDATEQAFGGLDVLVNNAGIMKLSPLAQMDDAGFEQQVAVNLGGVFRGMREGARRLRDGGRIISFSSSVVGLYQPTYGVYAATKAGVEAMTHVLAKELGPRGITVNVVAPGPVATELFLGGKSETLVETITRMIPLGRLGQPADIAGVVSFLAGPDSGWINGQVLRANGGTV</sequence>